<dbReference type="AlphaFoldDB" id="A0A5E4PTN0"/>
<dbReference type="Gene3D" id="2.10.25.10">
    <property type="entry name" value="Laminin"/>
    <property type="match status" value="1"/>
</dbReference>
<feature type="domain" description="TIL" evidence="2">
    <location>
        <begin position="28"/>
        <end position="74"/>
    </location>
</feature>
<proteinExistence type="predicted"/>
<feature type="signal peptide" evidence="1">
    <location>
        <begin position="1"/>
        <end position="18"/>
    </location>
</feature>
<evidence type="ECO:0000313" key="3">
    <source>
        <dbReference type="EMBL" id="VVC88250.1"/>
    </source>
</evidence>
<dbReference type="InterPro" id="IPR036084">
    <property type="entry name" value="Ser_inhib-like_sf"/>
</dbReference>
<organism evidence="3 4">
    <name type="scientific">Leptidea sinapis</name>
    <dbReference type="NCBI Taxonomy" id="189913"/>
    <lineage>
        <taxon>Eukaryota</taxon>
        <taxon>Metazoa</taxon>
        <taxon>Ecdysozoa</taxon>
        <taxon>Arthropoda</taxon>
        <taxon>Hexapoda</taxon>
        <taxon>Insecta</taxon>
        <taxon>Pterygota</taxon>
        <taxon>Neoptera</taxon>
        <taxon>Endopterygota</taxon>
        <taxon>Lepidoptera</taxon>
        <taxon>Glossata</taxon>
        <taxon>Ditrysia</taxon>
        <taxon>Papilionoidea</taxon>
        <taxon>Pieridae</taxon>
        <taxon>Dismorphiinae</taxon>
        <taxon>Leptidea</taxon>
    </lineage>
</organism>
<reference evidence="3 4" key="1">
    <citation type="submission" date="2017-07" db="EMBL/GenBank/DDBJ databases">
        <authorList>
            <person name="Talla V."/>
            <person name="Backstrom N."/>
        </authorList>
    </citation>
    <scope>NUCLEOTIDE SEQUENCE [LARGE SCALE GENOMIC DNA]</scope>
</reference>
<evidence type="ECO:0000256" key="1">
    <source>
        <dbReference type="SAM" id="SignalP"/>
    </source>
</evidence>
<accession>A0A5E4PTN0</accession>
<keyword evidence="1" id="KW-0732">Signal</keyword>
<dbReference type="InterPro" id="IPR002919">
    <property type="entry name" value="TIL_dom"/>
</dbReference>
<dbReference type="CDD" id="cd19941">
    <property type="entry name" value="TIL"/>
    <property type="match status" value="1"/>
</dbReference>
<evidence type="ECO:0000313" key="4">
    <source>
        <dbReference type="Proteomes" id="UP000324832"/>
    </source>
</evidence>
<gene>
    <name evidence="3" type="ORF">LSINAPIS_LOCUS1668</name>
</gene>
<sequence length="85" mass="9985">MMYKYLAVFLLCFVLTETMQIEEKPWEVCWKQCQDLKKPPPCPSIAPGCYDPACLCKENYLRNELGVCVHEDECFKRPATHFYIS</sequence>
<protein>
    <recommendedName>
        <fullName evidence="2">TIL domain-containing protein</fullName>
    </recommendedName>
</protein>
<name>A0A5E4PTN0_9NEOP</name>
<feature type="chain" id="PRO_5022832743" description="TIL domain-containing protein" evidence="1">
    <location>
        <begin position="19"/>
        <end position="85"/>
    </location>
</feature>
<dbReference type="Pfam" id="PF01826">
    <property type="entry name" value="TIL"/>
    <property type="match status" value="1"/>
</dbReference>
<keyword evidence="4" id="KW-1185">Reference proteome</keyword>
<dbReference type="Proteomes" id="UP000324832">
    <property type="component" value="Unassembled WGS sequence"/>
</dbReference>
<dbReference type="EMBL" id="FZQP02000271">
    <property type="protein sequence ID" value="VVC88250.1"/>
    <property type="molecule type" value="Genomic_DNA"/>
</dbReference>
<evidence type="ECO:0000259" key="2">
    <source>
        <dbReference type="Pfam" id="PF01826"/>
    </source>
</evidence>
<dbReference type="SUPFAM" id="SSF57567">
    <property type="entry name" value="Serine protease inhibitors"/>
    <property type="match status" value="1"/>
</dbReference>